<proteinExistence type="predicted"/>
<name>D8SUZ1_SELML</name>
<dbReference type="FunCoup" id="D8SUZ1">
    <property type="interactions" value="238"/>
</dbReference>
<dbReference type="AlphaFoldDB" id="D8SUZ1"/>
<dbReference type="KEGG" id="smo:SELMODRAFT_425989"/>
<evidence type="ECO:0000313" key="1">
    <source>
        <dbReference type="EMBL" id="EFJ11781.1"/>
    </source>
</evidence>
<dbReference type="InterPro" id="IPR032675">
    <property type="entry name" value="LRR_dom_sf"/>
</dbReference>
<gene>
    <name evidence="1" type="ORF">SELMODRAFT_425989</name>
</gene>
<dbReference type="PANTHER" id="PTHR31900">
    <property type="entry name" value="F-BOX/RNI SUPERFAMILY PROTEIN-RELATED"/>
    <property type="match status" value="1"/>
</dbReference>
<reference evidence="1 2" key="1">
    <citation type="journal article" date="2011" name="Science">
        <title>The Selaginella genome identifies genetic changes associated with the evolution of vascular plants.</title>
        <authorList>
            <person name="Banks J.A."/>
            <person name="Nishiyama T."/>
            <person name="Hasebe M."/>
            <person name="Bowman J.L."/>
            <person name="Gribskov M."/>
            <person name="dePamphilis C."/>
            <person name="Albert V.A."/>
            <person name="Aono N."/>
            <person name="Aoyama T."/>
            <person name="Ambrose B.A."/>
            <person name="Ashton N.W."/>
            <person name="Axtell M.J."/>
            <person name="Barker E."/>
            <person name="Barker M.S."/>
            <person name="Bennetzen J.L."/>
            <person name="Bonawitz N.D."/>
            <person name="Chapple C."/>
            <person name="Cheng C."/>
            <person name="Correa L.G."/>
            <person name="Dacre M."/>
            <person name="DeBarry J."/>
            <person name="Dreyer I."/>
            <person name="Elias M."/>
            <person name="Engstrom E.M."/>
            <person name="Estelle M."/>
            <person name="Feng L."/>
            <person name="Finet C."/>
            <person name="Floyd S.K."/>
            <person name="Frommer W.B."/>
            <person name="Fujita T."/>
            <person name="Gramzow L."/>
            <person name="Gutensohn M."/>
            <person name="Harholt J."/>
            <person name="Hattori M."/>
            <person name="Heyl A."/>
            <person name="Hirai T."/>
            <person name="Hiwatashi Y."/>
            <person name="Ishikawa M."/>
            <person name="Iwata M."/>
            <person name="Karol K.G."/>
            <person name="Koehler B."/>
            <person name="Kolukisaoglu U."/>
            <person name="Kubo M."/>
            <person name="Kurata T."/>
            <person name="Lalonde S."/>
            <person name="Li K."/>
            <person name="Li Y."/>
            <person name="Litt A."/>
            <person name="Lyons E."/>
            <person name="Manning G."/>
            <person name="Maruyama T."/>
            <person name="Michael T.P."/>
            <person name="Mikami K."/>
            <person name="Miyazaki S."/>
            <person name="Morinaga S."/>
            <person name="Murata T."/>
            <person name="Mueller-Roeber B."/>
            <person name="Nelson D.R."/>
            <person name="Obara M."/>
            <person name="Oguri Y."/>
            <person name="Olmstead R.G."/>
            <person name="Onodera N."/>
            <person name="Petersen B.L."/>
            <person name="Pils B."/>
            <person name="Prigge M."/>
            <person name="Rensing S.A."/>
            <person name="Riano-Pachon D.M."/>
            <person name="Roberts A.W."/>
            <person name="Sato Y."/>
            <person name="Scheller H.V."/>
            <person name="Schulz B."/>
            <person name="Schulz C."/>
            <person name="Shakirov E.V."/>
            <person name="Shibagaki N."/>
            <person name="Shinohara N."/>
            <person name="Shippen D.E."/>
            <person name="Soerensen I."/>
            <person name="Sotooka R."/>
            <person name="Sugimoto N."/>
            <person name="Sugita M."/>
            <person name="Sumikawa N."/>
            <person name="Tanurdzic M."/>
            <person name="Theissen G."/>
            <person name="Ulvskov P."/>
            <person name="Wakazuki S."/>
            <person name="Weng J.K."/>
            <person name="Willats W.W."/>
            <person name="Wipf D."/>
            <person name="Wolf P.G."/>
            <person name="Yang L."/>
            <person name="Zimmer A.D."/>
            <person name="Zhu Q."/>
            <person name="Mitros T."/>
            <person name="Hellsten U."/>
            <person name="Loque D."/>
            <person name="Otillar R."/>
            <person name="Salamov A."/>
            <person name="Schmutz J."/>
            <person name="Shapiro H."/>
            <person name="Lindquist E."/>
            <person name="Lucas S."/>
            <person name="Rokhsar D."/>
            <person name="Grigoriev I.V."/>
        </authorList>
    </citation>
    <scope>NUCLEOTIDE SEQUENCE [LARGE SCALE GENOMIC DNA]</scope>
</reference>
<dbReference type="PANTHER" id="PTHR31900:SF27">
    <property type="entry name" value="FBD DOMAIN-CONTAINING PROTEIN"/>
    <property type="match status" value="1"/>
</dbReference>
<evidence type="ECO:0000313" key="2">
    <source>
        <dbReference type="Proteomes" id="UP000001514"/>
    </source>
</evidence>
<accession>D8SUZ1</accession>
<dbReference type="InParanoid" id="D8SUZ1"/>
<evidence type="ECO:0008006" key="3">
    <source>
        <dbReference type="Google" id="ProtNLM"/>
    </source>
</evidence>
<dbReference type="HOGENOM" id="CLU_689641_0_0_1"/>
<dbReference type="Proteomes" id="UP000001514">
    <property type="component" value="Unassembled WGS sequence"/>
</dbReference>
<dbReference type="InterPro" id="IPR050232">
    <property type="entry name" value="FBL13/AtMIF1-like"/>
</dbReference>
<dbReference type="Gene3D" id="3.80.10.10">
    <property type="entry name" value="Ribonuclease Inhibitor"/>
    <property type="match status" value="1"/>
</dbReference>
<protein>
    <recommendedName>
        <fullName evidence="3">F-box domain-containing protein</fullName>
    </recommendedName>
</protein>
<dbReference type="SUPFAM" id="SSF52047">
    <property type="entry name" value="RNI-like"/>
    <property type="match status" value="1"/>
</dbReference>
<keyword evidence="2" id="KW-1185">Reference proteome</keyword>
<organism evidence="2">
    <name type="scientific">Selaginella moellendorffii</name>
    <name type="common">Spikemoss</name>
    <dbReference type="NCBI Taxonomy" id="88036"/>
    <lineage>
        <taxon>Eukaryota</taxon>
        <taxon>Viridiplantae</taxon>
        <taxon>Streptophyta</taxon>
        <taxon>Embryophyta</taxon>
        <taxon>Tracheophyta</taxon>
        <taxon>Lycopodiopsida</taxon>
        <taxon>Selaginellales</taxon>
        <taxon>Selaginellaceae</taxon>
        <taxon>Selaginella</taxon>
    </lineage>
</organism>
<dbReference type="Gramene" id="EFJ11781">
    <property type="protein sequence ID" value="EFJ11781"/>
    <property type="gene ID" value="SELMODRAFT_425989"/>
</dbReference>
<sequence>MDVQGPDLPGDQGTTIDSLPDAVLALILDKVPHTRFPGARHNIMYALVSKRWHRIAKEEVGLVSINLKPRGMGLKLVHQSIRKLVIHRYNSSLHMNYSWITSIAATLEELTIENDEYTPYSCFDLELVSKSCPKLKFVRFYRLCFVPMGKELMYRRKAPLSLTFPALARCSFDNVLGLDLVTELLPACPALEELSANVWGFWGSLSSSSLRVLSLQTPGSAGGLIELDLPNLETACIGDCERLKMRAPRLKKLSLGYCETFVESEKVPGVLKLVCNALETLAFRLGALETTVAAMERMHFKAMRLECNGPFCRRSCPHEVAWAVFVLEQFKECQELILSCFGSRCQCSRGFPSEIQELPRLRKVCLDVSCGKPLQFRVLLDKFVQSCPALQSIVLFGNEANRSELQELATCVANIPVTIYTR</sequence>
<dbReference type="EMBL" id="GL377644">
    <property type="protein sequence ID" value="EFJ11781.1"/>
    <property type="molecule type" value="Genomic_DNA"/>
</dbReference>